<keyword evidence="4 5" id="KW-0472">Membrane</keyword>
<feature type="transmembrane region" description="Helical" evidence="5">
    <location>
        <begin position="45"/>
        <end position="67"/>
    </location>
</feature>
<dbReference type="GeneTree" id="ENSGT00940000153269"/>
<dbReference type="OMA" id="EHEVRFN"/>
<protein>
    <recommendedName>
        <fullName evidence="6">Dendritic cell-specific transmembrane protein-like domain-containing protein</fullName>
    </recommendedName>
</protein>
<dbReference type="GeneID" id="111568726"/>
<evidence type="ECO:0000256" key="2">
    <source>
        <dbReference type="ARBA" id="ARBA00022692"/>
    </source>
</evidence>
<dbReference type="GO" id="GO:0016020">
    <property type="term" value="C:membrane"/>
    <property type="evidence" value="ECO:0007669"/>
    <property type="project" value="UniProtKB-SubCell"/>
</dbReference>
<feature type="transmembrane region" description="Helical" evidence="5">
    <location>
        <begin position="73"/>
        <end position="94"/>
    </location>
</feature>
<sequence>MMVHTEQQTPSAPHSTVQRFLLTCLPPVVHRFLFSQSEEFPVTHLVLRALFGALSGSVLVLCVAHNLPLTSDLKLTVGCVFVAVCAAGGALSSYFRCSILLMFPSMLGSRGRTYLMLLILSVLYTGPISNIQHNAESAALTLSCNLDLQLHHGRLLWREAIKPFILVTQQLMDDKDEFESETLSVNEKFQSIRDEIVLQYGYDRFEPSGRANSTQDQFAAKTVLQCDRVVNQGIQRCADWFSSRWEACLEAIPVPVINHILCIPMKFHFLCDVMRVMTPWCREHIPVEGNFGQLFDQLNSSVEQLSREFIAELSVQEHEEQGVLDGALPADNFTQAVKRSFNDLTAAMEQVFNVLQLLLSFTFITMFTQAIGYLRSYMRDINFDNTYITTYFRQIDARRRRAGKRFLLPLKKSEKKEFIYPWSLKIHAEELQQVTSGLFQVMFVSLLSVILLAVDFSLFHVLDIVSRHTISQFNLTSSHQVDFRVDGDTIMGRLLRTMVSAFNSSSSLDVTSDNSVCVSPPSAVSSDVYISCACCVALLLLFSCLQVYSNRLRRVIAAFYHPKREKKRVLFLYNLQIQRRISSADSKHTASRGQKCRTVFQQLVRCWRRLC</sequence>
<reference evidence="7" key="3">
    <citation type="submission" date="2025-09" db="UniProtKB">
        <authorList>
            <consortium name="Ensembl"/>
        </authorList>
    </citation>
    <scope>IDENTIFICATION</scope>
</reference>
<reference evidence="7" key="2">
    <citation type="submission" date="2025-08" db="UniProtKB">
        <authorList>
            <consortium name="Ensembl"/>
        </authorList>
    </citation>
    <scope>IDENTIFICATION</scope>
</reference>
<organism evidence="7 8">
    <name type="scientific">Amphiprion ocellaris</name>
    <name type="common">Clown anemonefish</name>
    <dbReference type="NCBI Taxonomy" id="80972"/>
    <lineage>
        <taxon>Eukaryota</taxon>
        <taxon>Metazoa</taxon>
        <taxon>Chordata</taxon>
        <taxon>Craniata</taxon>
        <taxon>Vertebrata</taxon>
        <taxon>Euteleostomi</taxon>
        <taxon>Actinopterygii</taxon>
        <taxon>Neopterygii</taxon>
        <taxon>Teleostei</taxon>
        <taxon>Neoteleostei</taxon>
        <taxon>Acanthomorphata</taxon>
        <taxon>Ovalentaria</taxon>
        <taxon>Pomacentridae</taxon>
        <taxon>Amphiprion</taxon>
    </lineage>
</organism>
<evidence type="ECO:0000259" key="6">
    <source>
        <dbReference type="Pfam" id="PF07782"/>
    </source>
</evidence>
<gene>
    <name evidence="7" type="primary">DCST1</name>
</gene>
<proteinExistence type="predicted"/>
<evidence type="ECO:0000313" key="8">
    <source>
        <dbReference type="Proteomes" id="UP001501940"/>
    </source>
</evidence>
<dbReference type="PANTHER" id="PTHR21041">
    <property type="entry name" value="DENDRITIC CELL-SPECIFIC TRANSMEMBRANE PROTEIN"/>
    <property type="match status" value="1"/>
</dbReference>
<feature type="transmembrane region" description="Helical" evidence="5">
    <location>
        <begin position="528"/>
        <end position="548"/>
    </location>
</feature>
<accession>A0A3Q1BVW1</accession>
<dbReference type="InterPro" id="IPR051856">
    <property type="entry name" value="CSR-E3_Ligase_Protein"/>
</dbReference>
<evidence type="ECO:0000256" key="4">
    <source>
        <dbReference type="ARBA" id="ARBA00023136"/>
    </source>
</evidence>
<keyword evidence="8" id="KW-1185">Reference proteome</keyword>
<evidence type="ECO:0000256" key="3">
    <source>
        <dbReference type="ARBA" id="ARBA00022989"/>
    </source>
</evidence>
<dbReference type="PANTHER" id="PTHR21041:SF17">
    <property type="entry name" value="E3 UBIQUITIN-PROTEIN LIGASE DCST1"/>
    <property type="match status" value="1"/>
</dbReference>
<feature type="transmembrane region" description="Helical" evidence="5">
    <location>
        <begin position="354"/>
        <end position="374"/>
    </location>
</feature>
<comment type="subcellular location">
    <subcellularLocation>
        <location evidence="1">Membrane</location>
        <topology evidence="1">Multi-pass membrane protein</topology>
    </subcellularLocation>
</comment>
<feature type="transmembrane region" description="Helical" evidence="5">
    <location>
        <begin position="441"/>
        <end position="462"/>
    </location>
</feature>
<dbReference type="Pfam" id="PF07782">
    <property type="entry name" value="DC_STAMP"/>
    <property type="match status" value="1"/>
</dbReference>
<keyword evidence="3 5" id="KW-1133">Transmembrane helix</keyword>
<evidence type="ECO:0000256" key="5">
    <source>
        <dbReference type="SAM" id="Phobius"/>
    </source>
</evidence>
<feature type="domain" description="Dendritic cell-specific transmembrane protein-like" evidence="6">
    <location>
        <begin position="383"/>
        <end position="573"/>
    </location>
</feature>
<dbReference type="Ensembl" id="ENSAOCT00000020477.2">
    <property type="protein sequence ID" value="ENSAOCP00000012671.2"/>
    <property type="gene ID" value="ENSAOCG00000017175.2"/>
</dbReference>
<dbReference type="STRING" id="80972.ENSAOCP00000012671"/>
<dbReference type="Proteomes" id="UP001501940">
    <property type="component" value="Chromosome 9"/>
</dbReference>
<name>A0A3Q1BVW1_AMPOC</name>
<evidence type="ECO:0000256" key="1">
    <source>
        <dbReference type="ARBA" id="ARBA00004141"/>
    </source>
</evidence>
<dbReference type="RefSeq" id="XP_023126279.2">
    <property type="nucleotide sequence ID" value="XM_023270511.3"/>
</dbReference>
<reference evidence="7 8" key="1">
    <citation type="submission" date="2022-01" db="EMBL/GenBank/DDBJ databases">
        <title>A chromosome-scale genome assembly of the false clownfish, Amphiprion ocellaris.</title>
        <authorList>
            <person name="Ryu T."/>
        </authorList>
    </citation>
    <scope>NUCLEOTIDE SEQUENCE [LARGE SCALE GENOMIC DNA]</scope>
</reference>
<dbReference type="AlphaFoldDB" id="A0A3Q1BVW1"/>
<dbReference type="InterPro" id="IPR012858">
    <property type="entry name" value="DC_STAMP-like"/>
</dbReference>
<evidence type="ECO:0000313" key="7">
    <source>
        <dbReference type="Ensembl" id="ENSAOCP00000012671.2"/>
    </source>
</evidence>
<keyword evidence="2 5" id="KW-0812">Transmembrane</keyword>